<dbReference type="PROSITE" id="PS00280">
    <property type="entry name" value="BPTI_KUNITZ_1"/>
    <property type="match status" value="1"/>
</dbReference>
<feature type="domain" description="BPTI/Kunitz inhibitor" evidence="5">
    <location>
        <begin position="32"/>
        <end position="85"/>
    </location>
</feature>
<dbReference type="InterPro" id="IPR036880">
    <property type="entry name" value="Kunitz_BPTI_sf"/>
</dbReference>
<evidence type="ECO:0000259" key="5">
    <source>
        <dbReference type="PROSITE" id="PS50279"/>
    </source>
</evidence>
<dbReference type="Pfam" id="PF00014">
    <property type="entry name" value="Kunitz_BPTI"/>
    <property type="match status" value="1"/>
</dbReference>
<dbReference type="Proteomes" id="UP000606786">
    <property type="component" value="Unassembled WGS sequence"/>
</dbReference>
<dbReference type="Gene3D" id="4.10.410.10">
    <property type="entry name" value="Pancreatic trypsin inhibitor Kunitz domain"/>
    <property type="match status" value="1"/>
</dbReference>
<evidence type="ECO:0000256" key="3">
    <source>
        <dbReference type="ARBA" id="ARBA00023157"/>
    </source>
</evidence>
<dbReference type="AlphaFoldDB" id="A0A811UCZ9"/>
<gene>
    <name evidence="6" type="ORF">CCAP1982_LOCUS5375</name>
</gene>
<dbReference type="PANTHER" id="PTHR10083:SF374">
    <property type="entry name" value="BPTI_KUNITZ INHIBITOR DOMAIN-CONTAINING PROTEIN"/>
    <property type="match status" value="1"/>
</dbReference>
<organism evidence="6 7">
    <name type="scientific">Ceratitis capitata</name>
    <name type="common">Mediterranean fruit fly</name>
    <name type="synonym">Tephritis capitata</name>
    <dbReference type="NCBI Taxonomy" id="7213"/>
    <lineage>
        <taxon>Eukaryota</taxon>
        <taxon>Metazoa</taxon>
        <taxon>Ecdysozoa</taxon>
        <taxon>Arthropoda</taxon>
        <taxon>Hexapoda</taxon>
        <taxon>Insecta</taxon>
        <taxon>Pterygota</taxon>
        <taxon>Neoptera</taxon>
        <taxon>Endopterygota</taxon>
        <taxon>Diptera</taxon>
        <taxon>Brachycera</taxon>
        <taxon>Muscomorpha</taxon>
        <taxon>Tephritoidea</taxon>
        <taxon>Tephritidae</taxon>
        <taxon>Ceratitis</taxon>
        <taxon>Ceratitis</taxon>
    </lineage>
</organism>
<evidence type="ECO:0000313" key="6">
    <source>
        <dbReference type="EMBL" id="CAD6996691.1"/>
    </source>
</evidence>
<keyword evidence="3" id="KW-1015">Disulfide bond</keyword>
<keyword evidence="7" id="KW-1185">Reference proteome</keyword>
<dbReference type="InterPro" id="IPR020901">
    <property type="entry name" value="Prtase_inh_Kunz-CS"/>
</dbReference>
<evidence type="ECO:0000256" key="1">
    <source>
        <dbReference type="ARBA" id="ARBA00022690"/>
    </source>
</evidence>
<keyword evidence="1" id="KW-0646">Protease inhibitor</keyword>
<protein>
    <submittedName>
        <fullName evidence="6">(Mediterranean fruit fly) hypothetical protein</fullName>
    </submittedName>
</protein>
<feature type="chain" id="PRO_5032431749" evidence="4">
    <location>
        <begin position="20"/>
        <end position="99"/>
    </location>
</feature>
<feature type="signal peptide" evidence="4">
    <location>
        <begin position="1"/>
        <end position="19"/>
    </location>
</feature>
<comment type="caution">
    <text evidence="6">The sequence shown here is derived from an EMBL/GenBank/DDBJ whole genome shotgun (WGS) entry which is preliminary data.</text>
</comment>
<reference evidence="6" key="1">
    <citation type="submission" date="2020-11" db="EMBL/GenBank/DDBJ databases">
        <authorList>
            <person name="Whitehead M."/>
        </authorList>
    </citation>
    <scope>NUCLEOTIDE SEQUENCE</scope>
    <source>
        <strain evidence="6">EGII</strain>
    </source>
</reference>
<dbReference type="SMART" id="SM00131">
    <property type="entry name" value="KU"/>
    <property type="match status" value="1"/>
</dbReference>
<dbReference type="InterPro" id="IPR002223">
    <property type="entry name" value="Kunitz_BPTI"/>
</dbReference>
<dbReference type="PROSITE" id="PS50279">
    <property type="entry name" value="BPTI_KUNITZ_2"/>
    <property type="match status" value="1"/>
</dbReference>
<evidence type="ECO:0000256" key="2">
    <source>
        <dbReference type="ARBA" id="ARBA00022900"/>
    </source>
</evidence>
<dbReference type="PANTHER" id="PTHR10083">
    <property type="entry name" value="KUNITZ-TYPE PROTEASE INHIBITOR-RELATED"/>
    <property type="match status" value="1"/>
</dbReference>
<keyword evidence="4" id="KW-0732">Signal</keyword>
<dbReference type="InterPro" id="IPR050098">
    <property type="entry name" value="TFPI/VKTCI-like"/>
</dbReference>
<proteinExistence type="predicted"/>
<accession>A0A811UCZ9</accession>
<dbReference type="EMBL" id="CAJHJT010000012">
    <property type="protein sequence ID" value="CAD6996691.1"/>
    <property type="molecule type" value="Genomic_DNA"/>
</dbReference>
<dbReference type="OrthoDB" id="4473401at2759"/>
<evidence type="ECO:0000313" key="7">
    <source>
        <dbReference type="Proteomes" id="UP000606786"/>
    </source>
</evidence>
<dbReference type="GO" id="GO:0004867">
    <property type="term" value="F:serine-type endopeptidase inhibitor activity"/>
    <property type="evidence" value="ECO:0007669"/>
    <property type="project" value="UniProtKB-KW"/>
</dbReference>
<name>A0A811UCZ9_CERCA</name>
<keyword evidence="2" id="KW-0722">Serine protease inhibitor</keyword>
<dbReference type="CDD" id="cd00109">
    <property type="entry name" value="Kunitz-type"/>
    <property type="match status" value="1"/>
</dbReference>
<dbReference type="SUPFAM" id="SSF57362">
    <property type="entry name" value="BPTI-like"/>
    <property type="match status" value="1"/>
</dbReference>
<evidence type="ECO:0000256" key="4">
    <source>
        <dbReference type="SAM" id="SignalP"/>
    </source>
</evidence>
<dbReference type="PRINTS" id="PR00759">
    <property type="entry name" value="BASICPTASE"/>
</dbReference>
<sequence length="99" mass="11264">MKILANFLMIGFLITIASAEQKCYGAPRTPTCSQLRDQGRTGFGCRGGNRWYYNVSTRRCESFDYFGCGGNTNRYCTQNECQRRCHGWRGFLAKVGIQV</sequence>
<dbReference type="GO" id="GO:0005615">
    <property type="term" value="C:extracellular space"/>
    <property type="evidence" value="ECO:0007669"/>
    <property type="project" value="TreeGrafter"/>
</dbReference>